<reference evidence="1 2" key="2">
    <citation type="submission" date="2009-02" db="EMBL/GenBank/DDBJ databases">
        <title>Draft genome sequence of Eubacterium hallii (DSM 3353).</title>
        <authorList>
            <person name="Sudarsanam P."/>
            <person name="Ley R."/>
            <person name="Guruge J."/>
            <person name="Turnbaugh P.J."/>
            <person name="Mahowald M."/>
            <person name="Liep D."/>
            <person name="Gordon J."/>
        </authorList>
    </citation>
    <scope>NUCLEOTIDE SEQUENCE [LARGE SCALE GENOMIC DNA]</scope>
    <source>
        <strain evidence="1 2">DSM 3353</strain>
    </source>
</reference>
<organism evidence="1 2">
    <name type="scientific">Anaerobutyricum hallii DSM 3353</name>
    <dbReference type="NCBI Taxonomy" id="411469"/>
    <lineage>
        <taxon>Bacteria</taxon>
        <taxon>Bacillati</taxon>
        <taxon>Bacillota</taxon>
        <taxon>Clostridia</taxon>
        <taxon>Lachnospirales</taxon>
        <taxon>Lachnospiraceae</taxon>
        <taxon>Anaerobutyricum</taxon>
    </lineage>
</organism>
<reference evidence="1 2" key="1">
    <citation type="submission" date="2009-01" db="EMBL/GenBank/DDBJ databases">
        <authorList>
            <person name="Fulton L."/>
            <person name="Clifton S."/>
            <person name="Fulton B."/>
            <person name="Xu J."/>
            <person name="Minx P."/>
            <person name="Pepin K.H."/>
            <person name="Johnson M."/>
            <person name="Bhonagiri V."/>
            <person name="Nash W.E."/>
            <person name="Mardis E.R."/>
            <person name="Wilson R.K."/>
        </authorList>
    </citation>
    <scope>NUCLEOTIDE SEQUENCE [LARGE SCALE GENOMIC DNA]</scope>
    <source>
        <strain evidence="1 2">DSM 3353</strain>
    </source>
</reference>
<comment type="caution">
    <text evidence="1">The sequence shown here is derived from an EMBL/GenBank/DDBJ whole genome shotgun (WGS) entry which is preliminary data.</text>
</comment>
<sequence length="44" mass="5264">MGLRWLNYSTIFIQIETSLQINQKICEFSLYKYMCLICGAKDRK</sequence>
<evidence type="ECO:0000313" key="1">
    <source>
        <dbReference type="EMBL" id="EEG37109.1"/>
    </source>
</evidence>
<gene>
    <name evidence="1" type="ORF">EUBHAL_01033</name>
</gene>
<proteinExistence type="predicted"/>
<evidence type="ECO:0000313" key="2">
    <source>
        <dbReference type="Proteomes" id="UP000003174"/>
    </source>
</evidence>
<dbReference type="Proteomes" id="UP000003174">
    <property type="component" value="Unassembled WGS sequence"/>
</dbReference>
<name>C0EUE9_9FIRM</name>
<dbReference type="EMBL" id="ACEP01000053">
    <property type="protein sequence ID" value="EEG37109.1"/>
    <property type="molecule type" value="Genomic_DNA"/>
</dbReference>
<protein>
    <submittedName>
        <fullName evidence="1">Uncharacterized protein</fullName>
    </submittedName>
</protein>
<dbReference type="AlphaFoldDB" id="C0EUE9"/>
<accession>C0EUE9</accession>